<proteinExistence type="predicted"/>
<reference evidence="3" key="5">
    <citation type="submission" date="2017-01" db="UniProtKB">
        <authorList>
            <consortium name="EnsemblFungi"/>
        </authorList>
    </citation>
    <scope>IDENTIFICATION</scope>
    <source>
        <strain evidence="3">PH-1 / ATCC MYA-4620 / FGSC 9075 / NRRL 31084</strain>
    </source>
</reference>
<organism evidence="3">
    <name type="scientific">Gibberella zeae (strain ATCC MYA-4620 / CBS 123657 / FGSC 9075 / NRRL 31084 / PH-1)</name>
    <name type="common">Wheat head blight fungus</name>
    <name type="synonym">Fusarium graminearum</name>
    <dbReference type="NCBI Taxonomy" id="229533"/>
    <lineage>
        <taxon>Eukaryota</taxon>
        <taxon>Fungi</taxon>
        <taxon>Dikarya</taxon>
        <taxon>Ascomycota</taxon>
        <taxon>Pezizomycotina</taxon>
        <taxon>Sordariomycetes</taxon>
        <taxon>Hypocreomycetidae</taxon>
        <taxon>Hypocreales</taxon>
        <taxon>Nectriaceae</taxon>
        <taxon>Fusarium</taxon>
    </lineage>
</organism>
<evidence type="ECO:0000313" key="3">
    <source>
        <dbReference type="EnsemblFungi" id="CEF75213"/>
    </source>
</evidence>
<dbReference type="InParanoid" id="I1RZQ9"/>
<dbReference type="KEGG" id="fgr:FGSG_09911"/>
<feature type="region of interest" description="Disordered" evidence="1">
    <location>
        <begin position="32"/>
        <end position="67"/>
    </location>
</feature>
<accession>I1RZQ9</accession>
<keyword evidence="4" id="KW-1185">Reference proteome</keyword>
<dbReference type="OrthoDB" id="5204810at2759"/>
<evidence type="ECO:0000256" key="1">
    <source>
        <dbReference type="SAM" id="MobiDB-lite"/>
    </source>
</evidence>
<gene>
    <name evidence="3" type="primary">FG09911.1</name>
    <name evidence="2" type="ORF">FGRAMPH1_01T06817</name>
</gene>
<evidence type="ECO:0000313" key="4">
    <source>
        <dbReference type="Proteomes" id="UP000070720"/>
    </source>
</evidence>
<reference evidence="2 4" key="4">
    <citation type="journal article" date="2015" name="BMC Genomics">
        <title>The completed genome sequence of the pathogenic ascomycete fungus Fusarium graminearum.</title>
        <authorList>
            <person name="King R."/>
            <person name="Urban M."/>
            <person name="Hammond-Kosack M.C."/>
            <person name="Hassani-Pak K."/>
            <person name="Hammond-Kosack K.E."/>
        </authorList>
    </citation>
    <scope>NUCLEOTIDE SEQUENCE [LARGE SCALE GENOMIC DNA]</scope>
    <source>
        <strain evidence="4">ATCC MYA-4620 / CBS 123657 / FGSC 9075 / NRRL 31084 / PH-1</strain>
        <strain evidence="2">PH-1</strain>
    </source>
</reference>
<dbReference type="AlphaFoldDB" id="I1RZQ9"/>
<evidence type="ECO:0000313" key="2">
    <source>
        <dbReference type="EMBL" id="CEF75213.1"/>
    </source>
</evidence>
<name>I1RZQ9_GIBZE</name>
<reference evidence="3 4" key="2">
    <citation type="journal article" date="2010" name="Nature">
        <title>Comparative genomics reveals mobile pathogenicity chromosomes in Fusarium.</title>
        <authorList>
            <person name="Ma L.J."/>
            <person name="van der Does H.C."/>
            <person name="Borkovich K.A."/>
            <person name="Coleman J.J."/>
            <person name="Daboussi M.J."/>
            <person name="Di Pietro A."/>
            <person name="Dufresne M."/>
            <person name="Freitag M."/>
            <person name="Grabherr M."/>
            <person name="Henrissat B."/>
            <person name="Houterman P.M."/>
            <person name="Kang S."/>
            <person name="Shim W.B."/>
            <person name="Woloshuk C."/>
            <person name="Xie X."/>
            <person name="Xu J.R."/>
            <person name="Antoniw J."/>
            <person name="Baker S.E."/>
            <person name="Bluhm B.H."/>
            <person name="Breakspear A."/>
            <person name="Brown D.W."/>
            <person name="Butchko R.A."/>
            <person name="Chapman S."/>
            <person name="Coulson R."/>
            <person name="Coutinho P.M."/>
            <person name="Danchin E.G."/>
            <person name="Diener A."/>
            <person name="Gale L.R."/>
            <person name="Gardiner D.M."/>
            <person name="Goff S."/>
            <person name="Hammond-Kosack K.E."/>
            <person name="Hilburn K."/>
            <person name="Hua-Van A."/>
            <person name="Jonkers W."/>
            <person name="Kazan K."/>
            <person name="Kodira C.D."/>
            <person name="Koehrsen M."/>
            <person name="Kumar L."/>
            <person name="Lee Y.H."/>
            <person name="Li L."/>
            <person name="Manners J.M."/>
            <person name="Miranda-Saavedra D."/>
            <person name="Mukherjee M."/>
            <person name="Park G."/>
            <person name="Park J."/>
            <person name="Park S.Y."/>
            <person name="Proctor R.H."/>
            <person name="Regev A."/>
            <person name="Ruiz-Roldan M.C."/>
            <person name="Sain D."/>
            <person name="Sakthikumar S."/>
            <person name="Sykes S."/>
            <person name="Schwartz D.C."/>
            <person name="Turgeon B.G."/>
            <person name="Wapinski I."/>
            <person name="Yoder O."/>
            <person name="Young S."/>
            <person name="Zeng Q."/>
            <person name="Zhou S."/>
            <person name="Galagan J."/>
            <person name="Cuomo C.A."/>
            <person name="Kistler H.C."/>
            <person name="Rep M."/>
        </authorList>
    </citation>
    <scope>GENOME REANNOTATION</scope>
    <source>
        <strain evidence="4">ATCC MYA-4620 / CBS 123657 / FGSC 9075 / NRRL 31084 / PH-1</strain>
        <strain evidence="3">PH-1 / ATCC MYA-4620 / FGSC 9075 / NRRL 31084</strain>
    </source>
</reference>
<dbReference type="VEuPathDB" id="FungiDB:FGRAMPH1_01G06817"/>
<dbReference type="HOGENOM" id="CLU_1304965_0_0_1"/>
<sequence length="211" mass="23505">MPASHSSSIQASPRHMRLVTSQDLLHTSINATLSTKTDRPSTPVHHIQEDDYGVPAPPPPSPRQLVTHKPHTTTQISGRLVALWSLGHLEGKSNNGCQGRMGLTWGQAKVYCQVLFEFGIVGTCSCRVFVGVKLSVLYWARSAMMLRIDQVGQVVLVWVHRNKYKTHSATPNQIRLTPRAEAKTKSLIGRQAARPPFHVLRWLEGKLTMHP</sequence>
<reference key="3">
    <citation type="submission" date="2014-02" db="EMBL/GenBank/DDBJ databases">
        <title>A revised Fusarium graminearum genomic reference sequence using whole shotgun re-sequencing.</title>
        <authorList>
            <person name="King R."/>
            <person name="Urban M."/>
            <person name="Hassani-Pak K."/>
            <person name="Hammond-Kosack K."/>
        </authorList>
    </citation>
    <scope>NUCLEOTIDE SEQUENCE</scope>
    <source>
        <strain>PH-1</strain>
    </source>
</reference>
<dbReference type="Proteomes" id="UP000070720">
    <property type="component" value="Chromosome 1"/>
</dbReference>
<dbReference type="RefSeq" id="XP_011318817.1">
    <property type="nucleotide sequence ID" value="XM_011320515.1"/>
</dbReference>
<dbReference type="eggNOG" id="ENOG502RHRP">
    <property type="taxonomic scope" value="Eukaryota"/>
</dbReference>
<protein>
    <submittedName>
        <fullName evidence="2">Chromosome 1, complete genome</fullName>
    </submittedName>
</protein>
<reference evidence="3 4" key="1">
    <citation type="journal article" date="2007" name="Science">
        <title>The Fusarium graminearum genome reveals a link between localized polymorphism and pathogen specialization.</title>
        <authorList>
            <person name="Cuomo C.A."/>
            <person name="Gueldener U."/>
            <person name="Xu J.-R."/>
            <person name="Trail F."/>
            <person name="Turgeon B.G."/>
            <person name="Di Pietro A."/>
            <person name="Walton J.D."/>
            <person name="Ma L.-J."/>
            <person name="Baker S.E."/>
            <person name="Rep M."/>
            <person name="Adam G."/>
            <person name="Antoniw J."/>
            <person name="Baldwin T."/>
            <person name="Calvo S.E."/>
            <person name="Chang Y.-L."/>
            <person name="DeCaprio D."/>
            <person name="Gale L.R."/>
            <person name="Gnerre S."/>
            <person name="Goswami R.S."/>
            <person name="Hammond-Kosack K."/>
            <person name="Harris L.J."/>
            <person name="Hilburn K."/>
            <person name="Kennell J.C."/>
            <person name="Kroken S."/>
            <person name="Magnuson J.K."/>
            <person name="Mannhaupt G."/>
            <person name="Mauceli E.W."/>
            <person name="Mewes H.-W."/>
            <person name="Mitterbauer R."/>
            <person name="Muehlbauer G."/>
            <person name="Muensterkoetter M."/>
            <person name="Nelson D."/>
            <person name="O'Donnell K."/>
            <person name="Ouellet T."/>
            <person name="Qi W."/>
            <person name="Quesneville H."/>
            <person name="Roncero M.I.G."/>
            <person name="Seong K.-Y."/>
            <person name="Tetko I.V."/>
            <person name="Urban M."/>
            <person name="Waalwijk C."/>
            <person name="Ward T.J."/>
            <person name="Yao J."/>
            <person name="Birren B.W."/>
            <person name="Kistler H.C."/>
        </authorList>
    </citation>
    <scope>NUCLEOTIDE SEQUENCE [LARGE SCALE GENOMIC DNA]</scope>
    <source>
        <strain evidence="4">ATCC MYA-4620 / CBS 123657 / FGSC 9075 / NRRL 31084 / PH-1</strain>
        <strain evidence="3">PH-1 / ATCC MYA-4620 / FGSC 9075 / NRRL 31084</strain>
    </source>
</reference>
<dbReference type="EnsemblFungi" id="CEF75213">
    <property type="protein sequence ID" value="CEF75213"/>
    <property type="gene ID" value="FGRRES_09911"/>
</dbReference>
<dbReference type="EMBL" id="HG970332">
    <property type="protein sequence ID" value="CEF75213.1"/>
    <property type="molecule type" value="Genomic_DNA"/>
</dbReference>